<accession>A0A9D2BNX1</accession>
<evidence type="ECO:0008006" key="3">
    <source>
        <dbReference type="Google" id="ProtNLM"/>
    </source>
</evidence>
<sequence>MQALFLVLHKVEKLDDLLCALQDNGISGGTIIDSKGMLNTLKSNDSFIIESLRIFLEDPRESSKTLFFILDKKDVEKARKVIDETLGGINNPNTGIMFGIDLTFVDGLNSK</sequence>
<proteinExistence type="predicted"/>
<reference evidence="1" key="2">
    <citation type="submission" date="2021-04" db="EMBL/GenBank/DDBJ databases">
        <authorList>
            <person name="Gilroy R."/>
        </authorList>
    </citation>
    <scope>NUCLEOTIDE SEQUENCE</scope>
    <source>
        <strain evidence="1">ChiGjej1B1-14440</strain>
    </source>
</reference>
<dbReference type="InterPro" id="IPR011322">
    <property type="entry name" value="N-reg_PII-like_a/b"/>
</dbReference>
<dbReference type="Proteomes" id="UP000886724">
    <property type="component" value="Unassembled WGS sequence"/>
</dbReference>
<organism evidence="1 2">
    <name type="scientific">Candidatus Erysipelatoclostridium merdavium</name>
    <dbReference type="NCBI Taxonomy" id="2838566"/>
    <lineage>
        <taxon>Bacteria</taxon>
        <taxon>Bacillati</taxon>
        <taxon>Bacillota</taxon>
        <taxon>Erysipelotrichia</taxon>
        <taxon>Erysipelotrichales</taxon>
        <taxon>Erysipelotrichales incertae sedis</taxon>
    </lineage>
</organism>
<name>A0A9D2BNX1_9FIRM</name>
<dbReference type="SUPFAM" id="SSF54913">
    <property type="entry name" value="GlnB-like"/>
    <property type="match status" value="1"/>
</dbReference>
<reference evidence="1" key="1">
    <citation type="journal article" date="2021" name="PeerJ">
        <title>Extensive microbial diversity within the chicken gut microbiome revealed by metagenomics and culture.</title>
        <authorList>
            <person name="Gilroy R."/>
            <person name="Ravi A."/>
            <person name="Getino M."/>
            <person name="Pursley I."/>
            <person name="Horton D.L."/>
            <person name="Alikhan N.F."/>
            <person name="Baker D."/>
            <person name="Gharbi K."/>
            <person name="Hall N."/>
            <person name="Watson M."/>
            <person name="Adriaenssens E.M."/>
            <person name="Foster-Nyarko E."/>
            <person name="Jarju S."/>
            <person name="Secka A."/>
            <person name="Antonio M."/>
            <person name="Oren A."/>
            <person name="Chaudhuri R.R."/>
            <person name="La Ragione R."/>
            <person name="Hildebrand F."/>
            <person name="Pallen M.J."/>
        </authorList>
    </citation>
    <scope>NUCLEOTIDE SEQUENCE</scope>
    <source>
        <strain evidence="1">ChiGjej1B1-14440</strain>
    </source>
</reference>
<protein>
    <recommendedName>
        <fullName evidence="3">P-II family nitrogen regulator</fullName>
    </recommendedName>
</protein>
<gene>
    <name evidence="1" type="ORF">H9980_09410</name>
</gene>
<dbReference type="AlphaFoldDB" id="A0A9D2BNX1"/>
<comment type="caution">
    <text evidence="1">The sequence shown here is derived from an EMBL/GenBank/DDBJ whole genome shotgun (WGS) entry which is preliminary data.</text>
</comment>
<evidence type="ECO:0000313" key="2">
    <source>
        <dbReference type="Proteomes" id="UP000886724"/>
    </source>
</evidence>
<evidence type="ECO:0000313" key="1">
    <source>
        <dbReference type="EMBL" id="HIX82169.1"/>
    </source>
</evidence>
<dbReference type="EMBL" id="DXET01000211">
    <property type="protein sequence ID" value="HIX82169.1"/>
    <property type="molecule type" value="Genomic_DNA"/>
</dbReference>